<evidence type="ECO:0000313" key="1">
    <source>
        <dbReference type="EMBL" id="MED7828268.1"/>
    </source>
</evidence>
<dbReference type="InterPro" id="IPR013785">
    <property type="entry name" value="Aldolase_TIM"/>
</dbReference>
<reference evidence="1" key="1">
    <citation type="submission" date="2024-01" db="EMBL/GenBank/DDBJ databases">
        <title>First draft genome sequence data of TA4-1, the type strain of Gram-positive actinobacterium Streptomyces chiangmaiensis.</title>
        <authorList>
            <person name="Yasawong M."/>
            <person name="Nantapong N."/>
        </authorList>
    </citation>
    <scope>NUCLEOTIDE SEQUENCE</scope>
    <source>
        <strain evidence="1">TA4-1</strain>
    </source>
</reference>
<accession>A0ABU7FWG1</accession>
<evidence type="ECO:0000313" key="2">
    <source>
        <dbReference type="Proteomes" id="UP001333996"/>
    </source>
</evidence>
<dbReference type="InterPro" id="IPR011060">
    <property type="entry name" value="RibuloseP-bd_barrel"/>
</dbReference>
<comment type="caution">
    <text evidence="1">The sequence shown here is derived from an EMBL/GenBank/DDBJ whole genome shotgun (WGS) entry which is preliminary data.</text>
</comment>
<protein>
    <submittedName>
        <fullName evidence="1">Indole-3-glycerol-phosphate synthase TrpC</fullName>
    </submittedName>
</protein>
<sequence length="64" mass="6940">MYLDDILAHKRSAWRDSTAVVDGVPETRPTPAKPGSLATALRRDTVAVIAEVKPKSPSKGDLWP</sequence>
<keyword evidence="2" id="KW-1185">Reference proteome</keyword>
<dbReference type="EMBL" id="JAYWVC010000344">
    <property type="protein sequence ID" value="MED7828268.1"/>
    <property type="molecule type" value="Genomic_DNA"/>
</dbReference>
<name>A0ABU7FWG1_9ACTN</name>
<dbReference type="PROSITE" id="PS00614">
    <property type="entry name" value="IGPS"/>
    <property type="match status" value="1"/>
</dbReference>
<dbReference type="Gene3D" id="3.20.20.70">
    <property type="entry name" value="Aldolase class I"/>
    <property type="match status" value="1"/>
</dbReference>
<organism evidence="1 2">
    <name type="scientific">Streptomyces chiangmaiensis</name>
    <dbReference type="NCBI Taxonomy" id="766497"/>
    <lineage>
        <taxon>Bacteria</taxon>
        <taxon>Bacillati</taxon>
        <taxon>Actinomycetota</taxon>
        <taxon>Actinomycetes</taxon>
        <taxon>Kitasatosporales</taxon>
        <taxon>Streptomycetaceae</taxon>
        <taxon>Streptomyces</taxon>
    </lineage>
</organism>
<dbReference type="InterPro" id="IPR001468">
    <property type="entry name" value="Indole-3-GlycerolPSynthase_CS"/>
</dbReference>
<dbReference type="SUPFAM" id="SSF51366">
    <property type="entry name" value="Ribulose-phoshate binding barrel"/>
    <property type="match status" value="1"/>
</dbReference>
<feature type="non-terminal residue" evidence="1">
    <location>
        <position position="64"/>
    </location>
</feature>
<proteinExistence type="predicted"/>
<gene>
    <name evidence="1" type="ORF">VXC91_41995</name>
</gene>
<dbReference type="Proteomes" id="UP001333996">
    <property type="component" value="Unassembled WGS sequence"/>
</dbReference>